<feature type="compositionally biased region" description="Basic and acidic residues" evidence="1">
    <location>
        <begin position="11"/>
        <end position="41"/>
    </location>
</feature>
<organism evidence="2 3">
    <name type="scientific">Trapa incisa</name>
    <dbReference type="NCBI Taxonomy" id="236973"/>
    <lineage>
        <taxon>Eukaryota</taxon>
        <taxon>Viridiplantae</taxon>
        <taxon>Streptophyta</taxon>
        <taxon>Embryophyta</taxon>
        <taxon>Tracheophyta</taxon>
        <taxon>Spermatophyta</taxon>
        <taxon>Magnoliopsida</taxon>
        <taxon>eudicotyledons</taxon>
        <taxon>Gunneridae</taxon>
        <taxon>Pentapetalae</taxon>
        <taxon>rosids</taxon>
        <taxon>malvids</taxon>
        <taxon>Myrtales</taxon>
        <taxon>Lythraceae</taxon>
        <taxon>Trapa</taxon>
    </lineage>
</organism>
<reference evidence="2 3" key="1">
    <citation type="journal article" date="2023" name="Hortic Res">
        <title>Pangenome of water caltrop reveals structural variations and asymmetric subgenome divergence after allopolyploidization.</title>
        <authorList>
            <person name="Zhang X."/>
            <person name="Chen Y."/>
            <person name="Wang L."/>
            <person name="Yuan Y."/>
            <person name="Fang M."/>
            <person name="Shi L."/>
            <person name="Lu R."/>
            <person name="Comes H.P."/>
            <person name="Ma Y."/>
            <person name="Chen Y."/>
            <person name="Huang G."/>
            <person name="Zhou Y."/>
            <person name="Zheng Z."/>
            <person name="Qiu Y."/>
        </authorList>
    </citation>
    <scope>NUCLEOTIDE SEQUENCE [LARGE SCALE GENOMIC DNA]</scope>
    <source>
        <tissue evidence="2">Roots</tissue>
    </source>
</reference>
<sequence length="250" mass="28871">MSMGDLSQGSDLHRMRREQERERRRMRDRERRQSMTEEQKQMHLARRRKNYQLRRQKVKYLEEGYHSGLRDTASGSGIGERTEEKAIPDASQLGLNCNAIIPVGIDHDLQKMNTEERKSGGAEPLAYDLAKLHRKLRLTHVKHFARSLKHPVSEFTKSGLQVHTDIVVKENPAAICKSTQGVRLNSIKRLARTVKNSFKEDPEKQHRSERDEENLLKGEVQLGTNRPHLQEQTQRIAGEVSTNISNCIHQ</sequence>
<feature type="compositionally biased region" description="Basic and acidic residues" evidence="1">
    <location>
        <begin position="197"/>
        <end position="216"/>
    </location>
</feature>
<accession>A0AAN7PQT4</accession>
<feature type="region of interest" description="Disordered" evidence="1">
    <location>
        <begin position="195"/>
        <end position="216"/>
    </location>
</feature>
<gene>
    <name evidence="2" type="ORF">SAY87_021172</name>
</gene>
<comment type="caution">
    <text evidence="2">The sequence shown here is derived from an EMBL/GenBank/DDBJ whole genome shotgun (WGS) entry which is preliminary data.</text>
</comment>
<dbReference type="EMBL" id="JAXIOK010000016">
    <property type="protein sequence ID" value="KAK4752374.1"/>
    <property type="molecule type" value="Genomic_DNA"/>
</dbReference>
<evidence type="ECO:0000313" key="2">
    <source>
        <dbReference type="EMBL" id="KAK4752374.1"/>
    </source>
</evidence>
<proteinExistence type="predicted"/>
<name>A0AAN7PQT4_9MYRT</name>
<feature type="compositionally biased region" description="Basic residues" evidence="1">
    <location>
        <begin position="43"/>
        <end position="53"/>
    </location>
</feature>
<feature type="region of interest" description="Disordered" evidence="1">
    <location>
        <begin position="1"/>
        <end position="53"/>
    </location>
</feature>
<protein>
    <submittedName>
        <fullName evidence="2">Uncharacterized protein</fullName>
    </submittedName>
</protein>
<keyword evidence="3" id="KW-1185">Reference proteome</keyword>
<feature type="compositionally biased region" description="Polar residues" evidence="1">
    <location>
        <begin position="1"/>
        <end position="10"/>
    </location>
</feature>
<evidence type="ECO:0000313" key="3">
    <source>
        <dbReference type="Proteomes" id="UP001345219"/>
    </source>
</evidence>
<dbReference type="Proteomes" id="UP001345219">
    <property type="component" value="Chromosome 16"/>
</dbReference>
<dbReference type="AlphaFoldDB" id="A0AAN7PQT4"/>
<evidence type="ECO:0000256" key="1">
    <source>
        <dbReference type="SAM" id="MobiDB-lite"/>
    </source>
</evidence>